<dbReference type="CDD" id="cd13127">
    <property type="entry name" value="MATE_tuaB_like"/>
    <property type="match status" value="1"/>
</dbReference>
<feature type="transmembrane region" description="Helical" evidence="7">
    <location>
        <begin position="448"/>
        <end position="470"/>
    </location>
</feature>
<evidence type="ECO:0000313" key="9">
    <source>
        <dbReference type="Proteomes" id="UP001597418"/>
    </source>
</evidence>
<dbReference type="InterPro" id="IPR050833">
    <property type="entry name" value="Poly_Biosynth_Transport"/>
</dbReference>
<keyword evidence="6 7" id="KW-0472">Membrane</keyword>
<keyword evidence="9" id="KW-1185">Reference proteome</keyword>
<keyword evidence="5 7" id="KW-1133">Transmembrane helix</keyword>
<dbReference type="Pfam" id="PF13440">
    <property type="entry name" value="Polysacc_synt_3"/>
    <property type="match status" value="1"/>
</dbReference>
<evidence type="ECO:0000256" key="7">
    <source>
        <dbReference type="SAM" id="Phobius"/>
    </source>
</evidence>
<feature type="transmembrane region" description="Helical" evidence="7">
    <location>
        <begin position="364"/>
        <end position="382"/>
    </location>
</feature>
<protein>
    <submittedName>
        <fullName evidence="8">Lipopolysaccharide biosynthesis protein</fullName>
    </submittedName>
</protein>
<accession>A0ABW5UC54</accession>
<name>A0ABW5UC54_9SPHI</name>
<feature type="transmembrane region" description="Helical" evidence="7">
    <location>
        <begin position="156"/>
        <end position="176"/>
    </location>
</feature>
<feature type="transmembrane region" description="Helical" evidence="7">
    <location>
        <begin position="182"/>
        <end position="199"/>
    </location>
</feature>
<evidence type="ECO:0000256" key="1">
    <source>
        <dbReference type="ARBA" id="ARBA00004651"/>
    </source>
</evidence>
<keyword evidence="3" id="KW-1003">Cell membrane</keyword>
<comment type="subcellular location">
    <subcellularLocation>
        <location evidence="1">Cell membrane</location>
        <topology evidence="1">Multi-pass membrane protein</topology>
    </subcellularLocation>
</comment>
<feature type="transmembrane region" description="Helical" evidence="7">
    <location>
        <begin position="20"/>
        <end position="44"/>
    </location>
</feature>
<dbReference type="EMBL" id="JBHUMB010000006">
    <property type="protein sequence ID" value="MFD2743077.1"/>
    <property type="molecule type" value="Genomic_DNA"/>
</dbReference>
<comment type="similarity">
    <text evidence="2">Belongs to the polysaccharide synthase family.</text>
</comment>
<reference evidence="9" key="1">
    <citation type="journal article" date="2019" name="Int. J. Syst. Evol. Microbiol.">
        <title>The Global Catalogue of Microorganisms (GCM) 10K type strain sequencing project: providing services to taxonomists for standard genome sequencing and annotation.</title>
        <authorList>
            <consortium name="The Broad Institute Genomics Platform"/>
            <consortium name="The Broad Institute Genome Sequencing Center for Infectious Disease"/>
            <person name="Wu L."/>
            <person name="Ma J."/>
        </authorList>
    </citation>
    <scope>NUCLEOTIDE SEQUENCE [LARGE SCALE GENOMIC DNA]</scope>
    <source>
        <strain evidence="9">KCTC 42247</strain>
    </source>
</reference>
<evidence type="ECO:0000256" key="4">
    <source>
        <dbReference type="ARBA" id="ARBA00022692"/>
    </source>
</evidence>
<feature type="transmembrane region" description="Helical" evidence="7">
    <location>
        <begin position="424"/>
        <end position="442"/>
    </location>
</feature>
<comment type="caution">
    <text evidence="8">The sequence shown here is derived from an EMBL/GenBank/DDBJ whole genome shotgun (WGS) entry which is preliminary data.</text>
</comment>
<feature type="transmembrane region" description="Helical" evidence="7">
    <location>
        <begin position="89"/>
        <end position="111"/>
    </location>
</feature>
<feature type="transmembrane region" description="Helical" evidence="7">
    <location>
        <begin position="297"/>
        <end position="322"/>
    </location>
</feature>
<gene>
    <name evidence="8" type="ORF">ACFSQ6_06670</name>
</gene>
<evidence type="ECO:0000256" key="3">
    <source>
        <dbReference type="ARBA" id="ARBA00022475"/>
    </source>
</evidence>
<evidence type="ECO:0000256" key="5">
    <source>
        <dbReference type="ARBA" id="ARBA00022989"/>
    </source>
</evidence>
<evidence type="ECO:0000256" key="6">
    <source>
        <dbReference type="ARBA" id="ARBA00023136"/>
    </source>
</evidence>
<dbReference type="PANTHER" id="PTHR30250">
    <property type="entry name" value="PST FAMILY PREDICTED COLANIC ACID TRANSPORTER"/>
    <property type="match status" value="1"/>
</dbReference>
<organism evidence="8 9">
    <name type="scientific">Sphingobacterium populi</name>
    <dbReference type="NCBI Taxonomy" id="1812824"/>
    <lineage>
        <taxon>Bacteria</taxon>
        <taxon>Pseudomonadati</taxon>
        <taxon>Bacteroidota</taxon>
        <taxon>Sphingobacteriia</taxon>
        <taxon>Sphingobacteriales</taxon>
        <taxon>Sphingobacteriaceae</taxon>
        <taxon>Sphingobacterium</taxon>
    </lineage>
</organism>
<feature type="transmembrane region" description="Helical" evidence="7">
    <location>
        <begin position="388"/>
        <end position="408"/>
    </location>
</feature>
<feature type="transmembrane region" description="Helical" evidence="7">
    <location>
        <begin position="50"/>
        <end position="77"/>
    </location>
</feature>
<keyword evidence="4 7" id="KW-0812">Transmembrane</keyword>
<evidence type="ECO:0000256" key="2">
    <source>
        <dbReference type="ARBA" id="ARBA00007430"/>
    </source>
</evidence>
<dbReference type="RefSeq" id="WP_066754312.1">
    <property type="nucleotide sequence ID" value="NZ_JBHUMB010000006.1"/>
</dbReference>
<feature type="transmembrane region" description="Helical" evidence="7">
    <location>
        <begin position="123"/>
        <end position="144"/>
    </location>
</feature>
<dbReference type="PANTHER" id="PTHR30250:SF10">
    <property type="entry name" value="LIPOPOLYSACCHARIDE BIOSYNTHESIS PROTEIN WZXC"/>
    <property type="match status" value="1"/>
</dbReference>
<sequence>MDPVNPAPEESLKKKAAKGFLWGGLSNGLQQVIGLIFGLVLLRVLDPKDYGLVGILTIFSAIAAALTESGFVSAISIKKDVTKADYNAVFWFCVLSGAGIYLVLYSVSPFIANFYELPQLEPLAKISFLNFLISSFGVAHSAYLTRNLMVKERSTALLFAVLISNIIGVIAALQGLKYWSLVIQNLTYCVISASLFWYFSHFRPSWRINIRPVKPLLSYSSKLIITNVFFHVNNNFLTAILGKYVPVAQVGQYTSGNKWNLMGQNLILSISNTIIQPLMTEVSHSEEERKIRVFRKLLSFISFITFPLMFGLALIAPDFLLLAGGAKWLESADYLRVLAFGGAFAVVSNAFSNYTLSKGRSTTYMWNMIVFGILQVGLFFALKHLGVLYIVLGYATMNLLWLNTWFFITQKSLQYSYRFMWRDVYAYALSAMVGFLATYFWIDILPHAALRLAVSVLSMGAVYLGICYLFSRETFQEIQNFFRNKL</sequence>
<proteinExistence type="inferred from homology"/>
<dbReference type="Proteomes" id="UP001597418">
    <property type="component" value="Unassembled WGS sequence"/>
</dbReference>
<evidence type="ECO:0000313" key="8">
    <source>
        <dbReference type="EMBL" id="MFD2743077.1"/>
    </source>
</evidence>
<feature type="transmembrane region" description="Helical" evidence="7">
    <location>
        <begin position="334"/>
        <end position="352"/>
    </location>
</feature>